<keyword evidence="5" id="KW-1185">Reference proteome</keyword>
<dbReference type="GO" id="GO:0035591">
    <property type="term" value="F:signaling adaptor activity"/>
    <property type="evidence" value="ECO:0007669"/>
    <property type="project" value="TreeGrafter"/>
</dbReference>
<evidence type="ECO:0000313" key="5">
    <source>
        <dbReference type="Proteomes" id="UP000232875"/>
    </source>
</evidence>
<dbReference type="PANTHER" id="PTHR47566">
    <property type="match status" value="1"/>
</dbReference>
<dbReference type="Gene3D" id="3.80.10.10">
    <property type="entry name" value="Ribonuclease Inhibitor"/>
    <property type="match status" value="2"/>
</dbReference>
<keyword evidence="1" id="KW-0433">Leucine-rich repeat</keyword>
<dbReference type="SMART" id="SM00369">
    <property type="entry name" value="LRR_TYP"/>
    <property type="match status" value="6"/>
</dbReference>
<keyword evidence="2" id="KW-0677">Repeat</keyword>
<dbReference type="GO" id="GO:0061499">
    <property type="term" value="C:outer plaque of mitotic spindle pole body"/>
    <property type="evidence" value="ECO:0007669"/>
    <property type="project" value="TreeGrafter"/>
</dbReference>
<evidence type="ECO:0008006" key="6">
    <source>
        <dbReference type="Google" id="ProtNLM"/>
    </source>
</evidence>
<dbReference type="EMBL" id="KZ454987">
    <property type="protein sequence ID" value="PKI85772.1"/>
    <property type="molecule type" value="Genomic_DNA"/>
</dbReference>
<reference evidence="4 5" key="1">
    <citation type="submission" date="2017-10" db="EMBL/GenBank/DDBJ databases">
        <title>A novel species of cold-tolerant Malassezia isolated from bats.</title>
        <authorList>
            <person name="Lorch J.M."/>
            <person name="Palmer J.M."/>
            <person name="Vanderwolf K.J."/>
            <person name="Schmidt K.Z."/>
            <person name="Verant M.L."/>
            <person name="Weller T.J."/>
            <person name="Blehert D.S."/>
        </authorList>
    </citation>
    <scope>NUCLEOTIDE SEQUENCE [LARGE SCALE GENOMIC DNA]</scope>
    <source>
        <strain evidence="4 5">NWHC:44797-103</strain>
    </source>
</reference>
<dbReference type="PANTHER" id="PTHR47566:SF1">
    <property type="entry name" value="PROTEIN NUD1"/>
    <property type="match status" value="1"/>
</dbReference>
<feature type="region of interest" description="Disordered" evidence="3">
    <location>
        <begin position="55"/>
        <end position="87"/>
    </location>
</feature>
<protein>
    <recommendedName>
        <fullName evidence="6">L domain-like protein</fullName>
    </recommendedName>
</protein>
<dbReference type="OrthoDB" id="7451790at2759"/>
<dbReference type="SUPFAM" id="SSF52058">
    <property type="entry name" value="L domain-like"/>
    <property type="match status" value="1"/>
</dbReference>
<dbReference type="AlphaFoldDB" id="A0A2N1JGV1"/>
<evidence type="ECO:0000256" key="2">
    <source>
        <dbReference type="ARBA" id="ARBA00022737"/>
    </source>
</evidence>
<dbReference type="InterPro" id="IPR001611">
    <property type="entry name" value="Leu-rich_rpt"/>
</dbReference>
<feature type="compositionally biased region" description="Polar residues" evidence="3">
    <location>
        <begin position="55"/>
        <end position="70"/>
    </location>
</feature>
<organism evidence="4 5">
    <name type="scientific">Malassezia vespertilionis</name>
    <dbReference type="NCBI Taxonomy" id="2020962"/>
    <lineage>
        <taxon>Eukaryota</taxon>
        <taxon>Fungi</taxon>
        <taxon>Dikarya</taxon>
        <taxon>Basidiomycota</taxon>
        <taxon>Ustilaginomycotina</taxon>
        <taxon>Malasseziomycetes</taxon>
        <taxon>Malasseziales</taxon>
        <taxon>Malasseziaceae</taxon>
        <taxon>Malassezia</taxon>
    </lineage>
</organism>
<evidence type="ECO:0000256" key="3">
    <source>
        <dbReference type="SAM" id="MobiDB-lite"/>
    </source>
</evidence>
<dbReference type="STRING" id="2020962.A0A2N1JGV1"/>
<dbReference type="PROSITE" id="PS51450">
    <property type="entry name" value="LRR"/>
    <property type="match status" value="4"/>
</dbReference>
<dbReference type="InterPro" id="IPR052574">
    <property type="entry name" value="CDIRP"/>
</dbReference>
<evidence type="ECO:0000256" key="1">
    <source>
        <dbReference type="ARBA" id="ARBA00022614"/>
    </source>
</evidence>
<dbReference type="InterPro" id="IPR003591">
    <property type="entry name" value="Leu-rich_rpt_typical-subtyp"/>
</dbReference>
<accession>A0A2N1JGV1</accession>
<dbReference type="SMART" id="SM00364">
    <property type="entry name" value="LRR_BAC"/>
    <property type="match status" value="4"/>
</dbReference>
<dbReference type="GO" id="GO:0031028">
    <property type="term" value="P:septation initiation signaling"/>
    <property type="evidence" value="ECO:0007669"/>
    <property type="project" value="TreeGrafter"/>
</dbReference>
<name>A0A2N1JGV1_9BASI</name>
<gene>
    <name evidence="4" type="ORF">MVES_000725</name>
</gene>
<sequence>MLQPPWKASPGKGKDRYAAMGGDMFSPMKLQQMFHSPGASAQTAFTFRAAHPQITSSTPIVSRPASQAQRTSSNSGPPSTPGGPHIPLRLFNLQYDARVRSGLEQLVEEHDVDLSHDASQVSEASTLQNMHASKRLRVGSLRETTQRIPMAYKGDKENAMATPRSKDAVSTPPIDVPRSILKSVQTKAPHIPSRVGRTPRSRSISFADQKDVHVTPRTARLEHVLAELDAMNLTRSAHGTPRAPNDASGASERSILTNASFQVARDKIVELLTDVAPWEPDWKHMARVDLRARKLESCIGLNEFLPNVREVWLDYNHVAFTTGLPSSVRVLSAVENRLSELASFSHLQQLEVLDIRGNELHSLQPLADLAALKELRADRNQITTLHGLEHLTNLQHLSVDENMLGGALDLGAFDWSLLETLRLGRNAITHLERLDTLAPCLRVLDMDENALAHLHVATMHKLHTLRLCGNARLRTLAMDAFPHLRTLYADRCSIARLDALDTAHALQRLSLRQQHVALHAPLRIPAKLQRLFLSGNALTDREIIAADAQSLLYLELAGCQLTVVPSRIQQQTPALRTLNLDHNHLQTLPKLAAWRHLKRLSCVGCQLPTLETLVHSIHGLEELCVLDTRMNPCTSGLYPPMLIPVQPAAEEDTLPPVPNPAIVQPDRADEEAKRADAEHSAAKALADRSQFHKRTILLPPEPRDAFHARDTALGSRAAALFASADKRFVATLPHTIAAKRVLYRGLCGMACDTLTWLDGLELTDTEVEHAADVLRRADLY</sequence>
<evidence type="ECO:0000313" key="4">
    <source>
        <dbReference type="EMBL" id="PKI85772.1"/>
    </source>
</evidence>
<proteinExistence type="predicted"/>
<dbReference type="GO" id="GO:1902412">
    <property type="term" value="P:regulation of mitotic cytokinesis"/>
    <property type="evidence" value="ECO:0007669"/>
    <property type="project" value="TreeGrafter"/>
</dbReference>
<feature type="region of interest" description="Disordered" evidence="3">
    <location>
        <begin position="1"/>
        <end position="21"/>
    </location>
</feature>
<dbReference type="SMART" id="SM00365">
    <property type="entry name" value="LRR_SD22"/>
    <property type="match status" value="4"/>
</dbReference>
<dbReference type="InterPro" id="IPR032675">
    <property type="entry name" value="LRR_dom_sf"/>
</dbReference>
<dbReference type="Proteomes" id="UP000232875">
    <property type="component" value="Unassembled WGS sequence"/>
</dbReference>